<reference evidence="2 3" key="1">
    <citation type="journal article" date="2016" name="Mol. Biol. Evol.">
        <title>Comparative Genomics of Early-Diverging Mushroom-Forming Fungi Provides Insights into the Origins of Lignocellulose Decay Capabilities.</title>
        <authorList>
            <person name="Nagy L.G."/>
            <person name="Riley R."/>
            <person name="Tritt A."/>
            <person name="Adam C."/>
            <person name="Daum C."/>
            <person name="Floudas D."/>
            <person name="Sun H."/>
            <person name="Yadav J.S."/>
            <person name="Pangilinan J."/>
            <person name="Larsson K.H."/>
            <person name="Matsuura K."/>
            <person name="Barry K."/>
            <person name="Labutti K."/>
            <person name="Kuo R."/>
            <person name="Ohm R.A."/>
            <person name="Bhattacharya S.S."/>
            <person name="Shirouzu T."/>
            <person name="Yoshinaga Y."/>
            <person name="Martin F.M."/>
            <person name="Grigoriev I.V."/>
            <person name="Hibbett D.S."/>
        </authorList>
    </citation>
    <scope>NUCLEOTIDE SEQUENCE [LARGE SCALE GENOMIC DNA]</scope>
    <source>
        <strain evidence="2 3">TUFC12733</strain>
    </source>
</reference>
<organism evidence="2 3">
    <name type="scientific">Calocera viscosa (strain TUFC12733)</name>
    <dbReference type="NCBI Taxonomy" id="1330018"/>
    <lineage>
        <taxon>Eukaryota</taxon>
        <taxon>Fungi</taxon>
        <taxon>Dikarya</taxon>
        <taxon>Basidiomycota</taxon>
        <taxon>Agaricomycotina</taxon>
        <taxon>Dacrymycetes</taxon>
        <taxon>Dacrymycetales</taxon>
        <taxon>Dacrymycetaceae</taxon>
        <taxon>Calocera</taxon>
    </lineage>
</organism>
<keyword evidence="1" id="KW-0812">Transmembrane</keyword>
<gene>
    <name evidence="2" type="ORF">CALVIDRAFT_564055</name>
</gene>
<sequence>MSRTVAAIALLVIAVGVTLIGFLAFLLLRARQRPVPPTVSPRTLAALGYGAPAPSRSWERWELRPLYQGRAGGVQRQAEPAQAGEELPTYQAAGKDELLPPPFTPPVVVNVEGGAAEVQPPQAAVVRGAAPPVYEPRRGWWEN</sequence>
<dbReference type="AlphaFoldDB" id="A0A167LYP8"/>
<evidence type="ECO:0000313" key="3">
    <source>
        <dbReference type="Proteomes" id="UP000076738"/>
    </source>
</evidence>
<dbReference type="EMBL" id="KV417285">
    <property type="protein sequence ID" value="KZO96167.1"/>
    <property type="molecule type" value="Genomic_DNA"/>
</dbReference>
<name>A0A167LYP8_CALVF</name>
<evidence type="ECO:0000256" key="1">
    <source>
        <dbReference type="SAM" id="Phobius"/>
    </source>
</evidence>
<protein>
    <submittedName>
        <fullName evidence="2">Uncharacterized protein</fullName>
    </submittedName>
</protein>
<accession>A0A167LYP8</accession>
<dbReference type="Proteomes" id="UP000076738">
    <property type="component" value="Unassembled WGS sequence"/>
</dbReference>
<proteinExistence type="predicted"/>
<evidence type="ECO:0000313" key="2">
    <source>
        <dbReference type="EMBL" id="KZO96167.1"/>
    </source>
</evidence>
<keyword evidence="1" id="KW-0472">Membrane</keyword>
<keyword evidence="3" id="KW-1185">Reference proteome</keyword>
<keyword evidence="1" id="KW-1133">Transmembrane helix</keyword>
<feature type="transmembrane region" description="Helical" evidence="1">
    <location>
        <begin position="6"/>
        <end position="28"/>
    </location>
</feature>